<proteinExistence type="inferred from homology"/>
<accession>A0ABX4BU37</accession>
<dbReference type="SMART" id="SM00606">
    <property type="entry name" value="CBD_IV"/>
    <property type="match status" value="1"/>
</dbReference>
<dbReference type="InterPro" id="IPR000772">
    <property type="entry name" value="Ricin_B_lectin"/>
</dbReference>
<keyword evidence="2 6" id="KW-0732">Signal</keyword>
<dbReference type="InterPro" id="IPR006584">
    <property type="entry name" value="Cellulose-bd_IV"/>
</dbReference>
<evidence type="ECO:0000259" key="8">
    <source>
        <dbReference type="PROSITE" id="PS51764"/>
    </source>
</evidence>
<dbReference type="NCBIfam" id="TIGR04183">
    <property type="entry name" value="Por_Secre_tail"/>
    <property type="match status" value="1"/>
</dbReference>
<dbReference type="PANTHER" id="PTHR40079:SF4">
    <property type="entry name" value="GH26 DOMAIN-CONTAINING PROTEIN-RELATED"/>
    <property type="match status" value="1"/>
</dbReference>
<dbReference type="PANTHER" id="PTHR40079">
    <property type="entry name" value="MANNAN ENDO-1,4-BETA-MANNOSIDASE E-RELATED"/>
    <property type="match status" value="1"/>
</dbReference>
<organism evidence="9 10">
    <name type="scientific">Flavobacterium frigidimaris</name>
    <dbReference type="NCBI Taxonomy" id="262320"/>
    <lineage>
        <taxon>Bacteria</taxon>
        <taxon>Pseudomonadati</taxon>
        <taxon>Bacteroidota</taxon>
        <taxon>Flavobacteriia</taxon>
        <taxon>Flavobacteriales</taxon>
        <taxon>Flavobacteriaceae</taxon>
        <taxon>Flavobacterium</taxon>
    </lineage>
</organism>
<dbReference type="InterPro" id="IPR022790">
    <property type="entry name" value="GH26_dom"/>
</dbReference>
<keyword evidence="10" id="KW-1185">Reference proteome</keyword>
<dbReference type="CDD" id="cd04086">
    <property type="entry name" value="CBM35_mannanase-like"/>
    <property type="match status" value="1"/>
</dbReference>
<evidence type="ECO:0000256" key="6">
    <source>
        <dbReference type="SAM" id="SignalP"/>
    </source>
</evidence>
<evidence type="ECO:0000256" key="1">
    <source>
        <dbReference type="ARBA" id="ARBA00007754"/>
    </source>
</evidence>
<dbReference type="Pfam" id="PF03422">
    <property type="entry name" value="CBM_6"/>
    <property type="match status" value="1"/>
</dbReference>
<dbReference type="InterPro" id="IPR005084">
    <property type="entry name" value="CBM6"/>
</dbReference>
<feature type="active site" description="Proton donor" evidence="5">
    <location>
        <position position="314"/>
    </location>
</feature>
<dbReference type="CDD" id="cd04080">
    <property type="entry name" value="CBM6_cellulase-like"/>
    <property type="match status" value="1"/>
</dbReference>
<evidence type="ECO:0008006" key="11">
    <source>
        <dbReference type="Google" id="ProtNLM"/>
    </source>
</evidence>
<gene>
    <name evidence="9" type="ORF">B0A65_04795</name>
</gene>
<dbReference type="Gene3D" id="3.20.20.80">
    <property type="entry name" value="Glycosidases"/>
    <property type="match status" value="1"/>
</dbReference>
<feature type="chain" id="PRO_5046561893" description="Por secretion system C-terminal sorting domain-containing protein" evidence="6">
    <location>
        <begin position="22"/>
        <end position="867"/>
    </location>
</feature>
<evidence type="ECO:0000256" key="5">
    <source>
        <dbReference type="PROSITE-ProRule" id="PRU01100"/>
    </source>
</evidence>
<dbReference type="InterPro" id="IPR017853">
    <property type="entry name" value="GH"/>
</dbReference>
<feature type="domain" description="GH26" evidence="8">
    <location>
        <begin position="161"/>
        <end position="457"/>
    </location>
</feature>
<dbReference type="PRINTS" id="PR00739">
    <property type="entry name" value="GLHYDRLASE26"/>
</dbReference>
<dbReference type="SUPFAM" id="SSF49785">
    <property type="entry name" value="Galactose-binding domain-like"/>
    <property type="match status" value="2"/>
</dbReference>
<evidence type="ECO:0000256" key="4">
    <source>
        <dbReference type="ARBA" id="ARBA00023295"/>
    </source>
</evidence>
<dbReference type="Gene3D" id="2.60.120.260">
    <property type="entry name" value="Galactose-binding domain-like"/>
    <property type="match status" value="2"/>
</dbReference>
<protein>
    <recommendedName>
        <fullName evidence="11">Por secretion system C-terminal sorting domain-containing protein</fullName>
    </recommendedName>
</protein>
<dbReference type="InterPro" id="IPR026444">
    <property type="entry name" value="Secre_tail"/>
</dbReference>
<dbReference type="PROSITE" id="PS50231">
    <property type="entry name" value="RICIN_B_LECTIN"/>
    <property type="match status" value="1"/>
</dbReference>
<dbReference type="InterPro" id="IPR035992">
    <property type="entry name" value="Ricin_B-like_lectins"/>
</dbReference>
<feature type="signal peptide" evidence="6">
    <location>
        <begin position="1"/>
        <end position="21"/>
    </location>
</feature>
<dbReference type="PROSITE" id="PS51764">
    <property type="entry name" value="GH26"/>
    <property type="match status" value="1"/>
</dbReference>
<feature type="active site" description="Nucleophile" evidence="5">
    <location>
        <position position="408"/>
    </location>
</feature>
<evidence type="ECO:0000256" key="3">
    <source>
        <dbReference type="ARBA" id="ARBA00022801"/>
    </source>
</evidence>
<dbReference type="SUPFAM" id="SSF50370">
    <property type="entry name" value="Ricin B-like lectins"/>
    <property type="match status" value="1"/>
</dbReference>
<feature type="domain" description="CBM6" evidence="7">
    <location>
        <begin position="23"/>
        <end position="140"/>
    </location>
</feature>
<sequence length="867" mass="95380">MKKIYYYFLSIFLLTGLSSRADIVIEAETGNLFGTQFLNSTAGYSGTGYVGSFDNGGDNVSWTFNLPSAGLYEIRFRYASPFSAKNYDLQVNNENAQPTFLQSTGWSNSSAGKYFLTAGSNTIKVFMGWGYFDIDNLTLVPASVNPPIAPAASLADANATATTKSLYNYMKSLYGNKVLSGQQDDIQYIINTTGKEPAVAGFDLMDYSPSRIEKSGYTPSSSEANIAWATKGANRGMISLVWHWNPPTDLIDQPTKEWWRGFYTDATTFDIQAVLADKNGTRYALLLRDIDAIAVQLQKYSNANIPVLFRPLHEASGGWFWWGAKGPGPFKELWQIMYNRLVNYHGLHNLIWVYTGTADAAWYPGNSYVDIFSLDIYGNAGASMSVDWDGTQSFMQTNGINKMLSLSETGNLPDPDKVRAFGTWWSWYANWPGTYLTGQPTSVVQKMFLDNDVITLDELPDWRNFSGGGVQTPYAGVINLPGIVEAENFDNGGEGVAYHDTNPQNITGAYRNEGVDIENSTEGYYNLCFSDTGEWTEYTVNVTQSGTYAIDARVASAGGGSFHLEFNGQNVTGSLVAPNTGGWQNWQWIHKEVYLNSGTYVMRFAIDQPGFNTNGFIFTHLGGGNGIVSGQTYRLVNRNSNQVLEIGGCNTTDGALAQQWSWLNSACQKWKVESTDSGYYKLTAQHSDKTLDIVGCSNSAGALIQQWPWVGGVCEQWSIEPTDSGYYRIISRSSGLALEVRDALTTNGAEVRQWTWNTASCQQWKLEAVSSTSKMSQSLGVAENEEQQNKISIYPNPAANQLTVNIPSIISEKVSVEIIDVSGNIKISNKISAGENNIDTSKLSDGIYIVAISSGNTITSQKLIIRN</sequence>
<dbReference type="Proteomes" id="UP000198382">
    <property type="component" value="Unassembled WGS sequence"/>
</dbReference>
<evidence type="ECO:0000313" key="9">
    <source>
        <dbReference type="EMBL" id="OXA81066.1"/>
    </source>
</evidence>
<evidence type="ECO:0000256" key="2">
    <source>
        <dbReference type="ARBA" id="ARBA00022729"/>
    </source>
</evidence>
<evidence type="ECO:0000259" key="7">
    <source>
        <dbReference type="PROSITE" id="PS51175"/>
    </source>
</evidence>
<name>A0ABX4BU37_FLAFR</name>
<comment type="similarity">
    <text evidence="1 5">Belongs to the glycosyl hydrolase 26 family.</text>
</comment>
<dbReference type="Gene3D" id="2.80.10.50">
    <property type="match status" value="2"/>
</dbReference>
<dbReference type="Pfam" id="PF18962">
    <property type="entry name" value="Por_Secre_tail"/>
    <property type="match status" value="1"/>
</dbReference>
<dbReference type="Pfam" id="PF14200">
    <property type="entry name" value="RicinB_lectin_2"/>
    <property type="match status" value="2"/>
</dbReference>
<feature type="domain" description="CBM6" evidence="7">
    <location>
        <begin position="482"/>
        <end position="619"/>
    </location>
</feature>
<keyword evidence="4 5" id="KW-0326">Glycosidase</keyword>
<dbReference type="EMBL" id="MUGV01000009">
    <property type="protein sequence ID" value="OXA81066.1"/>
    <property type="molecule type" value="Genomic_DNA"/>
</dbReference>
<dbReference type="Pfam" id="PF02156">
    <property type="entry name" value="Glyco_hydro_26"/>
    <property type="match status" value="1"/>
</dbReference>
<dbReference type="Pfam" id="PF16990">
    <property type="entry name" value="CBM_35"/>
    <property type="match status" value="1"/>
</dbReference>
<dbReference type="SUPFAM" id="SSF51445">
    <property type="entry name" value="(Trans)glycosidases"/>
    <property type="match status" value="1"/>
</dbReference>
<dbReference type="CDD" id="cd00161">
    <property type="entry name" value="beta-trefoil_Ricin-like"/>
    <property type="match status" value="1"/>
</dbReference>
<evidence type="ECO:0000313" key="10">
    <source>
        <dbReference type="Proteomes" id="UP000198382"/>
    </source>
</evidence>
<dbReference type="RefSeq" id="WP_074662307.1">
    <property type="nucleotide sequence ID" value="NZ_MUGV01000009.1"/>
</dbReference>
<dbReference type="InterPro" id="IPR000805">
    <property type="entry name" value="Glyco_hydro_26"/>
</dbReference>
<comment type="caution">
    <text evidence="9">The sequence shown here is derived from an EMBL/GenBank/DDBJ whole genome shotgun (WGS) entry which is preliminary data.</text>
</comment>
<reference evidence="9 10" key="1">
    <citation type="submission" date="2016-11" db="EMBL/GenBank/DDBJ databases">
        <title>Whole genomes of Flavobacteriaceae.</title>
        <authorList>
            <person name="Stine C."/>
            <person name="Li C."/>
            <person name="Tadesse D."/>
        </authorList>
    </citation>
    <scope>NUCLEOTIDE SEQUENCE [LARGE SCALE GENOMIC DNA]</scope>
    <source>
        <strain evidence="9 10">DSM 15937</strain>
    </source>
</reference>
<dbReference type="InterPro" id="IPR008979">
    <property type="entry name" value="Galactose-bd-like_sf"/>
</dbReference>
<keyword evidence="3 5" id="KW-0378">Hydrolase</keyword>
<dbReference type="PROSITE" id="PS51175">
    <property type="entry name" value="CBM6"/>
    <property type="match status" value="2"/>
</dbReference>